<evidence type="ECO:0000256" key="1">
    <source>
        <dbReference type="ARBA" id="ARBA00022723"/>
    </source>
</evidence>
<feature type="region of interest" description="Disordered" evidence="4">
    <location>
        <begin position="704"/>
        <end position="760"/>
    </location>
</feature>
<dbReference type="PROSITE" id="PS51800">
    <property type="entry name" value="ZF_CHHC_U11_48K"/>
    <property type="match status" value="1"/>
</dbReference>
<feature type="compositionally biased region" description="Basic and acidic residues" evidence="4">
    <location>
        <begin position="412"/>
        <end position="429"/>
    </location>
</feature>
<dbReference type="EMBL" id="SDRB02005954">
    <property type="protein sequence ID" value="THG13282.1"/>
    <property type="molecule type" value="Genomic_DNA"/>
</dbReference>
<feature type="domain" description="CHHC U11-48K-type" evidence="5">
    <location>
        <begin position="117"/>
        <end position="144"/>
    </location>
</feature>
<dbReference type="STRING" id="542762.A0A4S4EAT4"/>
<feature type="region of interest" description="Disordered" evidence="4">
    <location>
        <begin position="410"/>
        <end position="429"/>
    </location>
</feature>
<sequence>MESDLINLHLSASLCHNSDQRRCFSPSSWGLSAAAVAAAAALGLDRGSDGVDYDGGGTGGDNISGSDGGGYRVVGGREPPDLPTALSTLKHLIHLSETALHSISTLLPTITTTAAALCPCPFNFHHRLPPESLFRHSLQCPSSPSPLLNLDPLLLQSLRYTNTLKPSQQLFNQNRVLQTIHDPNSDLCFSLDDYCEFGPNFFYRNCPGVVSSADRDSSSRTFSLPGILSIQCANFVGSDNGEIKGFSRDCVTLLPSELWLVRSEIESWRDYPIAYSYRVLRIILCSVMAEDCDFLRWVIVNSPRYGVVIDVPMRDHIVLLFQLCLKAIVREATGSVDSVLNRDARELNPAAMSLKCPILVEVLKWLSFQFSVLYGEVNGKLFAIDTLKQWMLNISLNSSLFLLEQKAPESPASRDVDGKSVEPFEKGVEDDGNSVLGESINSRVILVSQVAAAVAALHERALLEEKIKALRSTQSLTSYQRTAEHAYFSNRADEERQKRLNYRPVLEHDGFLWQRPHNQSTNKAKTREELLAEERDYKRRRMSYRGKKSKRSTTQVMRDIIEEYMDDITQAGGIGCLIKGTEEAGKFTPEPSLHDISSDVDKLKKNVCDSSEISREWTHGYKKQLDSHNNIRSTRFEHVSSEDRKRHRQDSSRHHEHLDTRRSVERDWRDRDYYSKSPDRRRSRDHSSNREHRNNVEWCMKNFSRSSDSGHSRSHERQTNRRTEQSDWNSETKDRRQRHAYRDRRSGSVTSQEFEDRYDPSESRNIKKSFRLQQFSTHVADRDLLDSVCCWCKNSYVLVKVVVVYFAADAVLLSFGGFASAISAFLTVDAVSANVESVWMMMILV</sequence>
<feature type="compositionally biased region" description="Basic and acidic residues" evidence="4">
    <location>
        <begin position="708"/>
        <end position="734"/>
    </location>
</feature>
<dbReference type="GO" id="GO:0008270">
    <property type="term" value="F:zinc ion binding"/>
    <property type="evidence" value="ECO:0007669"/>
    <property type="project" value="UniProtKB-KW"/>
</dbReference>
<evidence type="ECO:0000313" key="6">
    <source>
        <dbReference type="EMBL" id="THG13282.1"/>
    </source>
</evidence>
<protein>
    <recommendedName>
        <fullName evidence="5">CHHC U11-48K-type domain-containing protein</fullName>
    </recommendedName>
</protein>
<dbReference type="InterPro" id="IPR022776">
    <property type="entry name" value="TRM13/UPF0224_CHHC_Znf_dom"/>
</dbReference>
<reference evidence="6 7" key="1">
    <citation type="journal article" date="2018" name="Proc. Natl. Acad. Sci. U.S.A.">
        <title>Draft genome sequence of Camellia sinensis var. sinensis provides insights into the evolution of the tea genome and tea quality.</title>
        <authorList>
            <person name="Wei C."/>
            <person name="Yang H."/>
            <person name="Wang S."/>
            <person name="Zhao J."/>
            <person name="Liu C."/>
            <person name="Gao L."/>
            <person name="Xia E."/>
            <person name="Lu Y."/>
            <person name="Tai Y."/>
            <person name="She G."/>
            <person name="Sun J."/>
            <person name="Cao H."/>
            <person name="Tong W."/>
            <person name="Gao Q."/>
            <person name="Li Y."/>
            <person name="Deng W."/>
            <person name="Jiang X."/>
            <person name="Wang W."/>
            <person name="Chen Q."/>
            <person name="Zhang S."/>
            <person name="Li H."/>
            <person name="Wu J."/>
            <person name="Wang P."/>
            <person name="Li P."/>
            <person name="Shi C."/>
            <person name="Zheng F."/>
            <person name="Jian J."/>
            <person name="Huang B."/>
            <person name="Shan D."/>
            <person name="Shi M."/>
            <person name="Fang C."/>
            <person name="Yue Y."/>
            <person name="Li F."/>
            <person name="Li D."/>
            <person name="Wei S."/>
            <person name="Han B."/>
            <person name="Jiang C."/>
            <person name="Yin Y."/>
            <person name="Xia T."/>
            <person name="Zhang Z."/>
            <person name="Bennetzen J.L."/>
            <person name="Zhao S."/>
            <person name="Wan X."/>
        </authorList>
    </citation>
    <scope>NUCLEOTIDE SEQUENCE [LARGE SCALE GENOMIC DNA]</scope>
    <source>
        <strain evidence="7">cv. Shuchazao</strain>
        <tissue evidence="6">Leaf</tissue>
    </source>
</reference>
<gene>
    <name evidence="6" type="ORF">TEA_000155</name>
</gene>
<dbReference type="Proteomes" id="UP000306102">
    <property type="component" value="Unassembled WGS sequence"/>
</dbReference>
<accession>A0A4S4EAT4</accession>
<dbReference type="PANTHER" id="PTHR21402:SF10">
    <property type="entry name" value="U11_U12 SMALL NUCLEAR RIBONUCLEOPROTEIN 48 KDA PROTEIN"/>
    <property type="match status" value="1"/>
</dbReference>
<keyword evidence="3" id="KW-0862">Zinc</keyword>
<dbReference type="PANTHER" id="PTHR21402">
    <property type="entry name" value="GAMETOCYTE SPECIFIC FACTOR 1-RELATED"/>
    <property type="match status" value="1"/>
</dbReference>
<evidence type="ECO:0000256" key="4">
    <source>
        <dbReference type="SAM" id="MobiDB-lite"/>
    </source>
</evidence>
<keyword evidence="1" id="KW-0479">Metal-binding</keyword>
<feature type="compositionally biased region" description="Basic and acidic residues" evidence="4">
    <location>
        <begin position="634"/>
        <end position="663"/>
    </location>
</feature>
<feature type="region of interest" description="Disordered" evidence="4">
    <location>
        <begin position="628"/>
        <end position="663"/>
    </location>
</feature>
<dbReference type="AlphaFoldDB" id="A0A4S4EAT4"/>
<evidence type="ECO:0000259" key="5">
    <source>
        <dbReference type="PROSITE" id="PS51800"/>
    </source>
</evidence>
<keyword evidence="7" id="KW-1185">Reference proteome</keyword>
<proteinExistence type="predicted"/>
<evidence type="ECO:0000313" key="7">
    <source>
        <dbReference type="Proteomes" id="UP000306102"/>
    </source>
</evidence>
<evidence type="ECO:0000256" key="3">
    <source>
        <dbReference type="ARBA" id="ARBA00022833"/>
    </source>
</evidence>
<dbReference type="InterPro" id="IPR051591">
    <property type="entry name" value="UPF0224_FAM112_RNA_Proc"/>
</dbReference>
<organism evidence="6 7">
    <name type="scientific">Camellia sinensis var. sinensis</name>
    <name type="common">China tea</name>
    <dbReference type="NCBI Taxonomy" id="542762"/>
    <lineage>
        <taxon>Eukaryota</taxon>
        <taxon>Viridiplantae</taxon>
        <taxon>Streptophyta</taxon>
        <taxon>Embryophyta</taxon>
        <taxon>Tracheophyta</taxon>
        <taxon>Spermatophyta</taxon>
        <taxon>Magnoliopsida</taxon>
        <taxon>eudicotyledons</taxon>
        <taxon>Gunneridae</taxon>
        <taxon>Pentapetalae</taxon>
        <taxon>asterids</taxon>
        <taxon>Ericales</taxon>
        <taxon>Theaceae</taxon>
        <taxon>Camellia</taxon>
    </lineage>
</organism>
<evidence type="ECO:0000256" key="2">
    <source>
        <dbReference type="ARBA" id="ARBA00022771"/>
    </source>
</evidence>
<keyword evidence="2" id="KW-0863">Zinc-finger</keyword>
<comment type="caution">
    <text evidence="6">The sequence shown here is derived from an EMBL/GenBank/DDBJ whole genome shotgun (WGS) entry which is preliminary data.</text>
</comment>
<name>A0A4S4EAT4_CAMSN</name>